<feature type="domain" description="SAM" evidence="2">
    <location>
        <begin position="83"/>
        <end position="142"/>
    </location>
</feature>
<dbReference type="Gene3D" id="1.10.150.50">
    <property type="entry name" value="Transcription Factor, Ets-1"/>
    <property type="match status" value="1"/>
</dbReference>
<comment type="caution">
    <text evidence="3">The sequence shown here is derived from an EMBL/GenBank/DDBJ whole genome shotgun (WGS) entry which is preliminary data.</text>
</comment>
<dbReference type="Proteomes" id="UP000245119">
    <property type="component" value="Linkage Group LG12"/>
</dbReference>
<dbReference type="PANTHER" id="PTHR12287:SF23">
    <property type="entry name" value="AROUSER, ISOFORM A-RELATED"/>
    <property type="match status" value="1"/>
</dbReference>
<proteinExistence type="predicted"/>
<evidence type="ECO:0000256" key="1">
    <source>
        <dbReference type="SAM" id="MobiDB-lite"/>
    </source>
</evidence>
<dbReference type="GO" id="GO:0007266">
    <property type="term" value="P:Rho protein signal transduction"/>
    <property type="evidence" value="ECO:0007669"/>
    <property type="project" value="TreeGrafter"/>
</dbReference>
<dbReference type="EMBL" id="PZQS01000012">
    <property type="protein sequence ID" value="PVD21183.1"/>
    <property type="molecule type" value="Genomic_DNA"/>
</dbReference>
<dbReference type="PANTHER" id="PTHR12287">
    <property type="entry name" value="EPIDERMAL GROWTH FACTOR RECEPTOR KINASE SUBSTRATE EPS8-RELATED PROTEIN"/>
    <property type="match status" value="1"/>
</dbReference>
<dbReference type="GO" id="GO:0005886">
    <property type="term" value="C:plasma membrane"/>
    <property type="evidence" value="ECO:0007669"/>
    <property type="project" value="TreeGrafter"/>
</dbReference>
<sequence>MYSPLRTDEDLDTRHAFRPVEPAGYPNRGGVGLYKNAQQDQLTKELRNRMGAPRVLEANQYTPPPPPPPPPSGTSSGNMSPRYLDTHSTQDEVIAWLEAKGFSAACRDALKGFSGRDIFGLHRQEMESIIGHEEAARLEGQLTLQKKMTGRFILI</sequence>
<organism evidence="3 4">
    <name type="scientific">Pomacea canaliculata</name>
    <name type="common">Golden apple snail</name>
    <dbReference type="NCBI Taxonomy" id="400727"/>
    <lineage>
        <taxon>Eukaryota</taxon>
        <taxon>Metazoa</taxon>
        <taxon>Spiralia</taxon>
        <taxon>Lophotrochozoa</taxon>
        <taxon>Mollusca</taxon>
        <taxon>Gastropoda</taxon>
        <taxon>Caenogastropoda</taxon>
        <taxon>Architaenioglossa</taxon>
        <taxon>Ampullarioidea</taxon>
        <taxon>Ampullariidae</taxon>
        <taxon>Pomacea</taxon>
    </lineage>
</organism>
<dbReference type="OrthoDB" id="4680325at2759"/>
<feature type="region of interest" description="Disordered" evidence="1">
    <location>
        <begin position="1"/>
        <end position="85"/>
    </location>
</feature>
<dbReference type="AlphaFoldDB" id="A0A2T7NJ41"/>
<dbReference type="InterPro" id="IPR039801">
    <property type="entry name" value="EPS8-like"/>
</dbReference>
<evidence type="ECO:0000313" key="3">
    <source>
        <dbReference type="EMBL" id="PVD21183.1"/>
    </source>
</evidence>
<accession>A0A2T7NJ41</accession>
<gene>
    <name evidence="3" type="ORF">C0Q70_19351</name>
</gene>
<keyword evidence="4" id="KW-1185">Reference proteome</keyword>
<protein>
    <recommendedName>
        <fullName evidence="2">SAM domain-containing protein</fullName>
    </recommendedName>
</protein>
<evidence type="ECO:0000259" key="2">
    <source>
        <dbReference type="Pfam" id="PF18016"/>
    </source>
</evidence>
<dbReference type="STRING" id="400727.A0A2T7NJ41"/>
<dbReference type="Pfam" id="PF18016">
    <property type="entry name" value="SAM_3"/>
    <property type="match status" value="1"/>
</dbReference>
<reference evidence="3 4" key="1">
    <citation type="submission" date="2018-04" db="EMBL/GenBank/DDBJ databases">
        <title>The genome of golden apple snail Pomacea canaliculata provides insight into stress tolerance and invasive adaptation.</title>
        <authorList>
            <person name="Liu C."/>
            <person name="Liu B."/>
            <person name="Ren Y."/>
            <person name="Zhang Y."/>
            <person name="Wang H."/>
            <person name="Li S."/>
            <person name="Jiang F."/>
            <person name="Yin L."/>
            <person name="Zhang G."/>
            <person name="Qian W."/>
            <person name="Fan W."/>
        </authorList>
    </citation>
    <scope>NUCLEOTIDE SEQUENCE [LARGE SCALE GENOMIC DNA]</scope>
    <source>
        <strain evidence="3">SZHN2017</strain>
        <tissue evidence="3">Muscle</tissue>
    </source>
</reference>
<feature type="compositionally biased region" description="Pro residues" evidence="1">
    <location>
        <begin position="62"/>
        <end position="72"/>
    </location>
</feature>
<name>A0A2T7NJ41_POMCA</name>
<dbReference type="InterPro" id="IPR041418">
    <property type="entry name" value="SAM_3"/>
</dbReference>
<dbReference type="InterPro" id="IPR013761">
    <property type="entry name" value="SAM/pointed_sf"/>
</dbReference>
<dbReference type="GO" id="GO:0003779">
    <property type="term" value="F:actin binding"/>
    <property type="evidence" value="ECO:0007669"/>
    <property type="project" value="TreeGrafter"/>
</dbReference>
<feature type="compositionally biased region" description="Basic and acidic residues" evidence="1">
    <location>
        <begin position="1"/>
        <end position="15"/>
    </location>
</feature>
<evidence type="ECO:0000313" key="4">
    <source>
        <dbReference type="Proteomes" id="UP000245119"/>
    </source>
</evidence>
<dbReference type="GO" id="GO:0035023">
    <property type="term" value="P:regulation of Rho protein signal transduction"/>
    <property type="evidence" value="ECO:0007669"/>
    <property type="project" value="TreeGrafter"/>
</dbReference>